<feature type="binding site" evidence="9">
    <location>
        <begin position="139"/>
        <end position="141"/>
    </location>
    <ligand>
        <name>2-[(2R,5Z)-2-carboxy-4-methylthiazol-5(2H)-ylidene]ethyl phosphate</name>
        <dbReference type="ChEBI" id="CHEBI:62899"/>
    </ligand>
</feature>
<evidence type="ECO:0000256" key="10">
    <source>
        <dbReference type="RuleBase" id="RU003826"/>
    </source>
</evidence>
<reference evidence="13 14" key="1">
    <citation type="submission" date="2019-07" db="EMBL/GenBank/DDBJ databases">
        <title>Whole genome shotgun sequence of Aneurinibacillus danicus NBRC 102444.</title>
        <authorList>
            <person name="Hosoyama A."/>
            <person name="Uohara A."/>
            <person name="Ohji S."/>
            <person name="Ichikawa N."/>
        </authorList>
    </citation>
    <scope>NUCLEOTIDE SEQUENCE [LARGE SCALE GENOMIC DNA]</scope>
    <source>
        <strain evidence="13 14">NBRC 102444</strain>
    </source>
</reference>
<feature type="binding site" evidence="9">
    <location>
        <begin position="190"/>
        <end position="191"/>
    </location>
    <ligand>
        <name>2-[(2R,5Z)-2-carboxy-4-methylthiazol-5(2H)-ylidene]ethyl phosphate</name>
        <dbReference type="ChEBI" id="CHEBI:62899"/>
    </ligand>
</feature>
<accession>A0A511V5V1</accession>
<dbReference type="PANTHER" id="PTHR20857:SF15">
    <property type="entry name" value="THIAMINE-PHOSPHATE SYNTHASE"/>
    <property type="match status" value="1"/>
</dbReference>
<feature type="binding site" evidence="9">
    <location>
        <position position="75"/>
    </location>
    <ligand>
        <name>Mg(2+)</name>
        <dbReference type="ChEBI" id="CHEBI:18420"/>
    </ligand>
</feature>
<evidence type="ECO:0000256" key="2">
    <source>
        <dbReference type="ARBA" id="ARBA00022679"/>
    </source>
</evidence>
<dbReference type="InterPro" id="IPR013785">
    <property type="entry name" value="Aldolase_TIM"/>
</dbReference>
<feature type="domain" description="Thiamine phosphate synthase/TenI" evidence="12">
    <location>
        <begin position="12"/>
        <end position="193"/>
    </location>
</feature>
<comment type="similarity">
    <text evidence="9 10">Belongs to the thiamine-phosphate synthase family.</text>
</comment>
<sequence length="216" mass="22666">MNNQTWKEKLGVYLVIGIEDAGGRTALETVRLAIAGGADAVQLREKHAPLSRVLEVGREMRALCREHGVPFIVNDRVDVALLLDADGVHVGQDDLPASEVRKLVDGRMFIGVSASSTEEARNALAQGADYLGVGSIYATSSKADAGDPVTPALIGEIRKFSDVPIVAIGGITGDNCPEVMKQGANGVAVISAIVGQPDPRQAAARLREVVASCTLE</sequence>
<dbReference type="NCBIfam" id="TIGR00693">
    <property type="entry name" value="thiE"/>
    <property type="match status" value="1"/>
</dbReference>
<dbReference type="Gene3D" id="3.20.20.70">
    <property type="entry name" value="Aldolase class I"/>
    <property type="match status" value="1"/>
</dbReference>
<proteinExistence type="inferred from homology"/>
<dbReference type="GO" id="GO:0009229">
    <property type="term" value="P:thiamine diphosphate biosynthetic process"/>
    <property type="evidence" value="ECO:0007669"/>
    <property type="project" value="UniProtKB-UniRule"/>
</dbReference>
<evidence type="ECO:0000256" key="4">
    <source>
        <dbReference type="ARBA" id="ARBA00022842"/>
    </source>
</evidence>
<dbReference type="UniPathway" id="UPA00060">
    <property type="reaction ID" value="UER00141"/>
</dbReference>
<comment type="function">
    <text evidence="9">Condenses 4-methyl-5-(beta-hydroxyethyl)thiazole monophosphate (THZ-P) and 2-methyl-4-amino-5-hydroxymethyl pyrimidine pyrophosphate (HMP-PP) to form thiamine monophosphate (TMP).</text>
</comment>
<dbReference type="Proteomes" id="UP000321157">
    <property type="component" value="Unassembled WGS sequence"/>
</dbReference>
<evidence type="ECO:0000256" key="1">
    <source>
        <dbReference type="ARBA" id="ARBA00005165"/>
    </source>
</evidence>
<comment type="catalytic activity">
    <reaction evidence="8 9 10">
        <text>2-[(2R,5Z)-2-carboxy-4-methylthiazol-5(2H)-ylidene]ethyl phosphate + 4-amino-2-methyl-5-(diphosphooxymethyl)pyrimidine + 2 H(+) = thiamine phosphate + CO2 + diphosphate</text>
        <dbReference type="Rhea" id="RHEA:47844"/>
        <dbReference type="ChEBI" id="CHEBI:15378"/>
        <dbReference type="ChEBI" id="CHEBI:16526"/>
        <dbReference type="ChEBI" id="CHEBI:33019"/>
        <dbReference type="ChEBI" id="CHEBI:37575"/>
        <dbReference type="ChEBI" id="CHEBI:57841"/>
        <dbReference type="ChEBI" id="CHEBI:62899"/>
        <dbReference type="EC" id="2.5.1.3"/>
    </reaction>
</comment>
<evidence type="ECO:0000256" key="8">
    <source>
        <dbReference type="ARBA" id="ARBA00047883"/>
    </source>
</evidence>
<comment type="pathway">
    <text evidence="1 9 11">Cofactor biosynthesis; thiamine diphosphate biosynthesis; thiamine phosphate from 4-amino-2-methyl-5-diphosphomethylpyrimidine and 4-methyl-5-(2-phosphoethyl)-thiazole: step 1/1.</text>
</comment>
<comment type="catalytic activity">
    <reaction evidence="7 9 10">
        <text>2-(2-carboxy-4-methylthiazol-5-yl)ethyl phosphate + 4-amino-2-methyl-5-(diphosphooxymethyl)pyrimidine + 2 H(+) = thiamine phosphate + CO2 + diphosphate</text>
        <dbReference type="Rhea" id="RHEA:47848"/>
        <dbReference type="ChEBI" id="CHEBI:15378"/>
        <dbReference type="ChEBI" id="CHEBI:16526"/>
        <dbReference type="ChEBI" id="CHEBI:33019"/>
        <dbReference type="ChEBI" id="CHEBI:37575"/>
        <dbReference type="ChEBI" id="CHEBI:57841"/>
        <dbReference type="ChEBI" id="CHEBI:62890"/>
        <dbReference type="EC" id="2.5.1.3"/>
    </reaction>
</comment>
<evidence type="ECO:0000256" key="6">
    <source>
        <dbReference type="ARBA" id="ARBA00047334"/>
    </source>
</evidence>
<evidence type="ECO:0000256" key="5">
    <source>
        <dbReference type="ARBA" id="ARBA00022977"/>
    </source>
</evidence>
<evidence type="ECO:0000313" key="14">
    <source>
        <dbReference type="Proteomes" id="UP000321157"/>
    </source>
</evidence>
<keyword evidence="5 9" id="KW-0784">Thiamine biosynthesis</keyword>
<keyword evidence="4 9" id="KW-0460">Magnesium</keyword>
<dbReference type="OrthoDB" id="9812206at2"/>
<evidence type="ECO:0000259" key="12">
    <source>
        <dbReference type="Pfam" id="PF02581"/>
    </source>
</evidence>
<protein>
    <recommendedName>
        <fullName evidence="9">Thiamine-phosphate synthase</fullName>
        <shortName evidence="9">TP synthase</shortName>
        <shortName evidence="9">TPS</shortName>
        <ecNumber evidence="9">2.5.1.3</ecNumber>
    </recommendedName>
    <alternativeName>
        <fullName evidence="9">Thiamine-phosphate pyrophosphorylase</fullName>
        <shortName evidence="9">TMP pyrophosphorylase</shortName>
        <shortName evidence="9">TMP-PPase</shortName>
    </alternativeName>
</protein>
<dbReference type="Pfam" id="PF02581">
    <property type="entry name" value="TMP-TENI"/>
    <property type="match status" value="1"/>
</dbReference>
<dbReference type="HAMAP" id="MF_00097">
    <property type="entry name" value="TMP_synthase"/>
    <property type="match status" value="1"/>
</dbReference>
<dbReference type="PANTHER" id="PTHR20857">
    <property type="entry name" value="THIAMINE-PHOSPHATE PYROPHOSPHORYLASE"/>
    <property type="match status" value="1"/>
</dbReference>
<keyword evidence="3 9" id="KW-0479">Metal-binding</keyword>
<dbReference type="EMBL" id="BJXX01000072">
    <property type="protein sequence ID" value="GEN34317.1"/>
    <property type="molecule type" value="Genomic_DNA"/>
</dbReference>
<feature type="binding site" evidence="9">
    <location>
        <position position="94"/>
    </location>
    <ligand>
        <name>Mg(2+)</name>
        <dbReference type="ChEBI" id="CHEBI:18420"/>
    </ligand>
</feature>
<dbReference type="InterPro" id="IPR034291">
    <property type="entry name" value="TMP_synthase"/>
</dbReference>
<dbReference type="InterPro" id="IPR022998">
    <property type="entry name" value="ThiamineP_synth_TenI"/>
</dbReference>
<dbReference type="EC" id="2.5.1.3" evidence="9"/>
<evidence type="ECO:0000256" key="11">
    <source>
        <dbReference type="RuleBase" id="RU004253"/>
    </source>
</evidence>
<organism evidence="13 14">
    <name type="scientific">Aneurinibacillus danicus</name>
    <dbReference type="NCBI Taxonomy" id="267746"/>
    <lineage>
        <taxon>Bacteria</taxon>
        <taxon>Bacillati</taxon>
        <taxon>Bacillota</taxon>
        <taxon>Bacilli</taxon>
        <taxon>Bacillales</taxon>
        <taxon>Paenibacillaceae</taxon>
        <taxon>Aneurinibacillus group</taxon>
        <taxon>Aneurinibacillus</taxon>
    </lineage>
</organism>
<dbReference type="GO" id="GO:0000287">
    <property type="term" value="F:magnesium ion binding"/>
    <property type="evidence" value="ECO:0007669"/>
    <property type="project" value="UniProtKB-UniRule"/>
</dbReference>
<dbReference type="InterPro" id="IPR036206">
    <property type="entry name" value="ThiamineP_synth_sf"/>
</dbReference>
<feature type="binding site" evidence="9">
    <location>
        <position position="74"/>
    </location>
    <ligand>
        <name>4-amino-2-methyl-5-(diphosphooxymethyl)pyrimidine</name>
        <dbReference type="ChEBI" id="CHEBI:57841"/>
    </ligand>
</feature>
<feature type="binding site" evidence="9">
    <location>
        <begin position="42"/>
        <end position="46"/>
    </location>
    <ligand>
        <name>4-amino-2-methyl-5-(diphosphooxymethyl)pyrimidine</name>
        <dbReference type="ChEBI" id="CHEBI:57841"/>
    </ligand>
</feature>
<comment type="cofactor">
    <cofactor evidence="9">
        <name>Mg(2+)</name>
        <dbReference type="ChEBI" id="CHEBI:18420"/>
    </cofactor>
    <text evidence="9">Binds 1 Mg(2+) ion per subunit.</text>
</comment>
<feature type="binding site" evidence="9">
    <location>
        <position position="170"/>
    </location>
    <ligand>
        <name>2-[(2R,5Z)-2-carboxy-4-methylthiazol-5(2H)-ylidene]ethyl phosphate</name>
        <dbReference type="ChEBI" id="CHEBI:62899"/>
    </ligand>
</feature>
<dbReference type="CDD" id="cd00564">
    <property type="entry name" value="TMP_TenI"/>
    <property type="match status" value="1"/>
</dbReference>
<dbReference type="SUPFAM" id="SSF51391">
    <property type="entry name" value="Thiamin phosphate synthase"/>
    <property type="match status" value="1"/>
</dbReference>
<comment type="caution">
    <text evidence="13">The sequence shown here is derived from an EMBL/GenBank/DDBJ whole genome shotgun (WGS) entry which is preliminary data.</text>
</comment>
<feature type="binding site" evidence="9">
    <location>
        <position position="113"/>
    </location>
    <ligand>
        <name>4-amino-2-methyl-5-(diphosphooxymethyl)pyrimidine</name>
        <dbReference type="ChEBI" id="CHEBI:57841"/>
    </ligand>
</feature>
<evidence type="ECO:0000256" key="7">
    <source>
        <dbReference type="ARBA" id="ARBA00047851"/>
    </source>
</evidence>
<evidence type="ECO:0000256" key="9">
    <source>
        <dbReference type="HAMAP-Rule" id="MF_00097"/>
    </source>
</evidence>
<evidence type="ECO:0000313" key="13">
    <source>
        <dbReference type="EMBL" id="GEN34317.1"/>
    </source>
</evidence>
<dbReference type="GO" id="GO:0009228">
    <property type="term" value="P:thiamine biosynthetic process"/>
    <property type="evidence" value="ECO:0007669"/>
    <property type="project" value="UniProtKB-KW"/>
</dbReference>
<gene>
    <name evidence="13" type="primary">thiE_1</name>
    <name evidence="9" type="synonym">thiE</name>
    <name evidence="13" type="ORF">ADA01nite_17770</name>
</gene>
<keyword evidence="14" id="KW-1185">Reference proteome</keyword>
<dbReference type="RefSeq" id="WP_146809598.1">
    <property type="nucleotide sequence ID" value="NZ_BJXX01000072.1"/>
</dbReference>
<evidence type="ECO:0000256" key="3">
    <source>
        <dbReference type="ARBA" id="ARBA00022723"/>
    </source>
</evidence>
<dbReference type="FunFam" id="3.20.20.70:FF:000096">
    <property type="entry name" value="Thiamine-phosphate synthase"/>
    <property type="match status" value="1"/>
</dbReference>
<dbReference type="AlphaFoldDB" id="A0A511V5V1"/>
<dbReference type="GO" id="GO:0005737">
    <property type="term" value="C:cytoplasm"/>
    <property type="evidence" value="ECO:0007669"/>
    <property type="project" value="TreeGrafter"/>
</dbReference>
<keyword evidence="2 9" id="KW-0808">Transferase</keyword>
<name>A0A511V5V1_9BACL</name>
<dbReference type="GO" id="GO:0004789">
    <property type="term" value="F:thiamine-phosphate diphosphorylase activity"/>
    <property type="evidence" value="ECO:0007669"/>
    <property type="project" value="UniProtKB-UniRule"/>
</dbReference>
<comment type="catalytic activity">
    <reaction evidence="6 9 10">
        <text>4-methyl-5-(2-phosphooxyethyl)-thiazole + 4-amino-2-methyl-5-(diphosphooxymethyl)pyrimidine + H(+) = thiamine phosphate + diphosphate</text>
        <dbReference type="Rhea" id="RHEA:22328"/>
        <dbReference type="ChEBI" id="CHEBI:15378"/>
        <dbReference type="ChEBI" id="CHEBI:33019"/>
        <dbReference type="ChEBI" id="CHEBI:37575"/>
        <dbReference type="ChEBI" id="CHEBI:57841"/>
        <dbReference type="ChEBI" id="CHEBI:58296"/>
        <dbReference type="EC" id="2.5.1.3"/>
    </reaction>
</comment>
<feature type="binding site" evidence="9">
    <location>
        <position position="142"/>
    </location>
    <ligand>
        <name>4-amino-2-methyl-5-(diphosphooxymethyl)pyrimidine</name>
        <dbReference type="ChEBI" id="CHEBI:57841"/>
    </ligand>
</feature>